<name>H0R4R7_9ACTN</name>
<protein>
    <submittedName>
        <fullName evidence="2">Uncharacterized protein</fullName>
    </submittedName>
</protein>
<keyword evidence="1" id="KW-1133">Transmembrane helix</keyword>
<sequence>MDVDFNLFEALIFWFAIGAISTAWIWLPLGTIVLVWVSRRRFRTRRALFDQGVEPRFACMAASKSLWCWIIVVVATSLFGAGLFGGRVWIAFAVLATVSLVVGALLLVSGWSTRSVGTVVIVLGLVQATQTYLYGSAPSLGTDAPSIPVDNYVVALLCTTAAILLATEPPWPATDGIRRKRTGVAGASNGPGQGL</sequence>
<dbReference type="EMBL" id="BAEH01000105">
    <property type="protein sequence ID" value="GAB20068.1"/>
    <property type="molecule type" value="Genomic_DNA"/>
</dbReference>
<feature type="transmembrane region" description="Helical" evidence="1">
    <location>
        <begin position="153"/>
        <end position="171"/>
    </location>
</feature>
<dbReference type="RefSeq" id="WP_007319403.1">
    <property type="nucleotide sequence ID" value="NZ_BAEH01000105.1"/>
</dbReference>
<feature type="transmembrane region" description="Helical" evidence="1">
    <location>
        <begin position="66"/>
        <end position="84"/>
    </location>
</feature>
<feature type="transmembrane region" description="Helical" evidence="1">
    <location>
        <begin position="90"/>
        <end position="108"/>
    </location>
</feature>
<proteinExistence type="predicted"/>
<dbReference type="AlphaFoldDB" id="H0R4R7"/>
<dbReference type="Proteomes" id="UP000035034">
    <property type="component" value="Unassembled WGS sequence"/>
</dbReference>
<feature type="transmembrane region" description="Helical" evidence="1">
    <location>
        <begin position="12"/>
        <end position="37"/>
    </location>
</feature>
<accession>H0R4R7</accession>
<comment type="caution">
    <text evidence="2">The sequence shown here is derived from an EMBL/GenBank/DDBJ whole genome shotgun (WGS) entry which is preliminary data.</text>
</comment>
<evidence type="ECO:0000313" key="3">
    <source>
        <dbReference type="Proteomes" id="UP000035034"/>
    </source>
</evidence>
<evidence type="ECO:0000256" key="1">
    <source>
        <dbReference type="SAM" id="Phobius"/>
    </source>
</evidence>
<keyword evidence="1" id="KW-0812">Transmembrane</keyword>
<reference evidence="2 3" key="1">
    <citation type="submission" date="2011-12" db="EMBL/GenBank/DDBJ databases">
        <title>Whole genome shotgun sequence of Gordonia effusa NBRC 100432.</title>
        <authorList>
            <person name="Yoshida I."/>
            <person name="Takarada H."/>
            <person name="Hosoyama A."/>
            <person name="Tsuchikane K."/>
            <person name="Katsumata H."/>
            <person name="Yamazaki S."/>
            <person name="Fujita N."/>
        </authorList>
    </citation>
    <scope>NUCLEOTIDE SEQUENCE [LARGE SCALE GENOMIC DNA]</scope>
    <source>
        <strain evidence="2 3">NBRC 100432</strain>
    </source>
</reference>
<keyword evidence="1" id="KW-0472">Membrane</keyword>
<feature type="transmembrane region" description="Helical" evidence="1">
    <location>
        <begin position="115"/>
        <end position="133"/>
    </location>
</feature>
<organism evidence="2 3">
    <name type="scientific">Gordonia effusa NBRC 100432</name>
    <dbReference type="NCBI Taxonomy" id="1077974"/>
    <lineage>
        <taxon>Bacteria</taxon>
        <taxon>Bacillati</taxon>
        <taxon>Actinomycetota</taxon>
        <taxon>Actinomycetes</taxon>
        <taxon>Mycobacteriales</taxon>
        <taxon>Gordoniaceae</taxon>
        <taxon>Gordonia</taxon>
    </lineage>
</organism>
<keyword evidence="3" id="KW-1185">Reference proteome</keyword>
<gene>
    <name evidence="2" type="ORF">GOEFS_105_00790</name>
</gene>
<evidence type="ECO:0000313" key="2">
    <source>
        <dbReference type="EMBL" id="GAB20068.1"/>
    </source>
</evidence>